<accession>A0A1M7T1N2</accession>
<proteinExistence type="predicted"/>
<sequence length="173" mass="19554">MARFLVALAFVALGWLLWRNLAQTRPAPARRKLWDAPLRPGHVAILRARPACWGWWAALVAATAVLAWTLYERVRMGQPLADAPMHLALTLIFAAAAVWRFVQLTEHVTVTWDRIRSQNILGPRYDVPIEQVSAVSESGAIALADGRALELSPWLEGRRWLAHELRARLEARR</sequence>
<gene>
    <name evidence="2" type="ORF">SAMN05216200_10431</name>
</gene>
<feature type="transmembrane region" description="Helical" evidence="1">
    <location>
        <begin position="83"/>
        <end position="102"/>
    </location>
</feature>
<dbReference type="AlphaFoldDB" id="A0A1M7T1N2"/>
<evidence type="ECO:0000313" key="2">
    <source>
        <dbReference type="EMBL" id="SHN64670.1"/>
    </source>
</evidence>
<evidence type="ECO:0000256" key="1">
    <source>
        <dbReference type="SAM" id="Phobius"/>
    </source>
</evidence>
<keyword evidence="3" id="KW-1185">Reference proteome</keyword>
<organism evidence="2 3">
    <name type="scientific">Oceanicella actignis</name>
    <dbReference type="NCBI Taxonomy" id="1189325"/>
    <lineage>
        <taxon>Bacteria</taxon>
        <taxon>Pseudomonadati</taxon>
        <taxon>Pseudomonadota</taxon>
        <taxon>Alphaproteobacteria</taxon>
        <taxon>Rhodobacterales</taxon>
        <taxon>Paracoccaceae</taxon>
        <taxon>Oceanicella</taxon>
    </lineage>
</organism>
<dbReference type="OrthoDB" id="9833077at2"/>
<keyword evidence="1" id="KW-0472">Membrane</keyword>
<name>A0A1M7T1N2_9RHOB</name>
<dbReference type="RefSeq" id="WP_072747007.1">
    <property type="nucleotide sequence ID" value="NZ_FOHL01000004.1"/>
</dbReference>
<evidence type="ECO:0000313" key="3">
    <source>
        <dbReference type="Proteomes" id="UP000184066"/>
    </source>
</evidence>
<reference evidence="2 3" key="1">
    <citation type="submission" date="2016-12" db="EMBL/GenBank/DDBJ databases">
        <authorList>
            <person name="Song W.-J."/>
            <person name="Kurnit D.M."/>
        </authorList>
    </citation>
    <scope>NUCLEOTIDE SEQUENCE [LARGE SCALE GENOMIC DNA]</scope>
    <source>
        <strain evidence="2 3">CGMCC 1.10808</strain>
    </source>
</reference>
<evidence type="ECO:0008006" key="4">
    <source>
        <dbReference type="Google" id="ProtNLM"/>
    </source>
</evidence>
<feature type="transmembrane region" description="Helical" evidence="1">
    <location>
        <begin position="53"/>
        <end position="71"/>
    </location>
</feature>
<keyword evidence="1" id="KW-0812">Transmembrane</keyword>
<protein>
    <recommendedName>
        <fullName evidence="4">PH domain-containing protein</fullName>
    </recommendedName>
</protein>
<dbReference type="STRING" id="1189325.SAMN04488119_10431"/>
<keyword evidence="1" id="KW-1133">Transmembrane helix</keyword>
<dbReference type="EMBL" id="FRDL01000004">
    <property type="protein sequence ID" value="SHN64670.1"/>
    <property type="molecule type" value="Genomic_DNA"/>
</dbReference>
<dbReference type="Proteomes" id="UP000184066">
    <property type="component" value="Unassembled WGS sequence"/>
</dbReference>